<accession>H9UGG8</accession>
<dbReference type="SUPFAM" id="SSF161111">
    <property type="entry name" value="Cation efflux protein transmembrane domain-like"/>
    <property type="match status" value="1"/>
</dbReference>
<gene>
    <name evidence="10" type="ordered locus">Spiaf_0508</name>
</gene>
<dbReference type="Pfam" id="PF01545">
    <property type="entry name" value="Cation_efflux"/>
    <property type="match status" value="1"/>
</dbReference>
<organism evidence="10 11">
    <name type="scientific">Spirochaeta africana (strain ATCC 700263 / DSM 8902 / Z-7692)</name>
    <dbReference type="NCBI Taxonomy" id="889378"/>
    <lineage>
        <taxon>Bacteria</taxon>
        <taxon>Pseudomonadati</taxon>
        <taxon>Spirochaetota</taxon>
        <taxon>Spirochaetia</taxon>
        <taxon>Spirochaetales</taxon>
        <taxon>Spirochaetaceae</taxon>
        <taxon>Spirochaeta</taxon>
    </lineage>
</organism>
<evidence type="ECO:0000256" key="2">
    <source>
        <dbReference type="ARBA" id="ARBA00008114"/>
    </source>
</evidence>
<evidence type="ECO:0000259" key="8">
    <source>
        <dbReference type="Pfam" id="PF01545"/>
    </source>
</evidence>
<evidence type="ECO:0000256" key="1">
    <source>
        <dbReference type="ARBA" id="ARBA00004141"/>
    </source>
</evidence>
<keyword evidence="3" id="KW-0813">Transport</keyword>
<comment type="subcellular location">
    <subcellularLocation>
        <location evidence="1">Membrane</location>
        <topology evidence="1">Multi-pass membrane protein</topology>
    </subcellularLocation>
</comment>
<dbReference type="InterPro" id="IPR036837">
    <property type="entry name" value="Cation_efflux_CTD_sf"/>
</dbReference>
<dbReference type="STRING" id="889378.Spiaf_0508"/>
<evidence type="ECO:0000256" key="7">
    <source>
        <dbReference type="SAM" id="Phobius"/>
    </source>
</evidence>
<feature type="domain" description="Cation efflux protein cytoplasmic" evidence="9">
    <location>
        <begin position="211"/>
        <end position="286"/>
    </location>
</feature>
<keyword evidence="5 7" id="KW-1133">Transmembrane helix</keyword>
<dbReference type="InterPro" id="IPR050291">
    <property type="entry name" value="CDF_Transporter"/>
</dbReference>
<dbReference type="EMBL" id="CP003282">
    <property type="protein sequence ID" value="AFG36611.1"/>
    <property type="molecule type" value="Genomic_DNA"/>
</dbReference>
<proteinExistence type="inferred from homology"/>
<dbReference type="FunFam" id="1.20.1510.10:FF:000006">
    <property type="entry name" value="Divalent cation efflux transporter"/>
    <property type="match status" value="1"/>
</dbReference>
<feature type="domain" description="Cation efflux protein transmembrane" evidence="8">
    <location>
        <begin position="15"/>
        <end position="202"/>
    </location>
</feature>
<dbReference type="eggNOG" id="COG0053">
    <property type="taxonomic scope" value="Bacteria"/>
</dbReference>
<evidence type="ECO:0000313" key="11">
    <source>
        <dbReference type="Proteomes" id="UP000007383"/>
    </source>
</evidence>
<dbReference type="PANTHER" id="PTHR43840">
    <property type="entry name" value="MITOCHONDRIAL METAL TRANSPORTER 1-RELATED"/>
    <property type="match status" value="1"/>
</dbReference>
<comment type="similarity">
    <text evidence="2">Belongs to the cation diffusion facilitator (CDF) transporter (TC 2.A.4) family.</text>
</comment>
<feature type="transmembrane region" description="Helical" evidence="7">
    <location>
        <begin position="79"/>
        <end position="100"/>
    </location>
</feature>
<dbReference type="PANTHER" id="PTHR43840:SF15">
    <property type="entry name" value="MITOCHONDRIAL METAL TRANSPORTER 1-RELATED"/>
    <property type="match status" value="1"/>
</dbReference>
<feature type="transmembrane region" description="Helical" evidence="7">
    <location>
        <begin position="177"/>
        <end position="198"/>
    </location>
</feature>
<feature type="transmembrane region" description="Helical" evidence="7">
    <location>
        <begin position="112"/>
        <end position="132"/>
    </location>
</feature>
<evidence type="ECO:0000259" key="9">
    <source>
        <dbReference type="Pfam" id="PF16916"/>
    </source>
</evidence>
<dbReference type="Gene3D" id="1.20.1510.10">
    <property type="entry name" value="Cation efflux protein transmembrane domain"/>
    <property type="match status" value="1"/>
</dbReference>
<dbReference type="HOGENOM" id="CLU_013430_3_3_12"/>
<sequence>MKLHEKSADTAVAGLVSVVVNTALFGVKLWVGMLSGSLAIIADAWHTLSDSLSSVVVILGALVASKPEDENHPFGHQRAEWIAALIIAALLAMVALNFGVEAVQRLREGTTARYGLAAVAVTTASILIKEGLAQYCLHRARRSGSEALRADAWHHRSDAFSSVVILAGILLGSRFFWIDAVLGLAVALLIMATAISLLRRVSSLVMGESPDSELVQSLSRVANREAGHDVLLHHVHQHVYGNHREVTMHIRLDNEMSIAEAHEMVDRIEMRMRRELDVEPTIHIEPRRRVESRSAVDPHLKGRVNR</sequence>
<dbReference type="Pfam" id="PF16916">
    <property type="entry name" value="ZT_dimer"/>
    <property type="match status" value="1"/>
</dbReference>
<keyword evidence="4 7" id="KW-0812">Transmembrane</keyword>
<dbReference type="OrthoDB" id="9806522at2"/>
<dbReference type="Proteomes" id="UP000007383">
    <property type="component" value="Chromosome"/>
</dbReference>
<evidence type="ECO:0000256" key="5">
    <source>
        <dbReference type="ARBA" id="ARBA00022989"/>
    </source>
</evidence>
<dbReference type="InterPro" id="IPR027469">
    <property type="entry name" value="Cation_efflux_TMD_sf"/>
</dbReference>
<reference evidence="11" key="1">
    <citation type="journal article" date="2013" name="Stand. Genomic Sci.">
        <title>Complete genome sequence of the halophilic bacterium Spirochaeta africana type strain (Z-7692(T)) from the alkaline Lake Magadi in the East African Rift.</title>
        <authorList>
            <person name="Liolos K."/>
            <person name="Abt B."/>
            <person name="Scheuner C."/>
            <person name="Teshima H."/>
            <person name="Held B."/>
            <person name="Lapidus A."/>
            <person name="Nolan M."/>
            <person name="Lucas S."/>
            <person name="Deshpande S."/>
            <person name="Cheng J.F."/>
            <person name="Tapia R."/>
            <person name="Goodwin L.A."/>
            <person name="Pitluck S."/>
            <person name="Pagani I."/>
            <person name="Ivanova N."/>
            <person name="Mavromatis K."/>
            <person name="Mikhailova N."/>
            <person name="Huntemann M."/>
            <person name="Pati A."/>
            <person name="Chen A."/>
            <person name="Palaniappan K."/>
            <person name="Land M."/>
            <person name="Rohde M."/>
            <person name="Tindall B.J."/>
            <person name="Detter J.C."/>
            <person name="Goker M."/>
            <person name="Bristow J."/>
            <person name="Eisen J.A."/>
            <person name="Markowitz V."/>
            <person name="Hugenholtz P."/>
            <person name="Woyke T."/>
            <person name="Klenk H.P."/>
            <person name="Kyrpides N.C."/>
        </authorList>
    </citation>
    <scope>NUCLEOTIDE SEQUENCE</scope>
    <source>
        <strain evidence="11">ATCC 700263 / DSM 8902 / Z-7692</strain>
    </source>
</reference>
<dbReference type="InterPro" id="IPR002524">
    <property type="entry name" value="Cation_efflux"/>
</dbReference>
<keyword evidence="6 7" id="KW-0472">Membrane</keyword>
<feature type="transmembrane region" description="Helical" evidence="7">
    <location>
        <begin position="12"/>
        <end position="31"/>
    </location>
</feature>
<keyword evidence="11" id="KW-1185">Reference proteome</keyword>
<dbReference type="GO" id="GO:0016020">
    <property type="term" value="C:membrane"/>
    <property type="evidence" value="ECO:0007669"/>
    <property type="project" value="UniProtKB-SubCell"/>
</dbReference>
<dbReference type="GO" id="GO:0008324">
    <property type="term" value="F:monoatomic cation transmembrane transporter activity"/>
    <property type="evidence" value="ECO:0007669"/>
    <property type="project" value="InterPro"/>
</dbReference>
<dbReference type="InterPro" id="IPR058533">
    <property type="entry name" value="Cation_efflux_TM"/>
</dbReference>
<dbReference type="AlphaFoldDB" id="H9UGG8"/>
<dbReference type="PATRIC" id="fig|889378.3.peg.519"/>
<dbReference type="Gene3D" id="3.30.70.1350">
    <property type="entry name" value="Cation efflux protein, cytoplasmic domain"/>
    <property type="match status" value="1"/>
</dbReference>
<evidence type="ECO:0000313" key="10">
    <source>
        <dbReference type="EMBL" id="AFG36611.1"/>
    </source>
</evidence>
<evidence type="ECO:0000256" key="3">
    <source>
        <dbReference type="ARBA" id="ARBA00022448"/>
    </source>
</evidence>
<dbReference type="SUPFAM" id="SSF160240">
    <property type="entry name" value="Cation efflux protein cytoplasmic domain-like"/>
    <property type="match status" value="1"/>
</dbReference>
<dbReference type="InterPro" id="IPR027470">
    <property type="entry name" value="Cation_efflux_CTD"/>
</dbReference>
<name>H9UGG8_SPIAZ</name>
<dbReference type="KEGG" id="sfc:Spiaf_0508"/>
<evidence type="ECO:0000256" key="4">
    <source>
        <dbReference type="ARBA" id="ARBA00022692"/>
    </source>
</evidence>
<protein>
    <submittedName>
        <fullName evidence="10">Cation diffusion facilitator family transporter</fullName>
    </submittedName>
</protein>
<dbReference type="NCBIfam" id="TIGR01297">
    <property type="entry name" value="CDF"/>
    <property type="match status" value="1"/>
</dbReference>
<evidence type="ECO:0000256" key="6">
    <source>
        <dbReference type="ARBA" id="ARBA00023136"/>
    </source>
</evidence>
<dbReference type="RefSeq" id="WP_014454608.1">
    <property type="nucleotide sequence ID" value="NC_017098.1"/>
</dbReference>